<reference evidence="3" key="1">
    <citation type="journal article" date="2023" name="Commun. Biol.">
        <title>Genome analysis of Parmales, the sister group of diatoms, reveals the evolutionary specialization of diatoms from phago-mixotrophs to photoautotrophs.</title>
        <authorList>
            <person name="Ban H."/>
            <person name="Sato S."/>
            <person name="Yoshikawa S."/>
            <person name="Yamada K."/>
            <person name="Nakamura Y."/>
            <person name="Ichinomiya M."/>
            <person name="Sato N."/>
            <person name="Blanc-Mathieu R."/>
            <person name="Endo H."/>
            <person name="Kuwata A."/>
            <person name="Ogata H."/>
        </authorList>
    </citation>
    <scope>NUCLEOTIDE SEQUENCE [LARGE SCALE GENOMIC DNA]</scope>
</reference>
<feature type="region of interest" description="Disordered" evidence="1">
    <location>
        <begin position="1"/>
        <end position="62"/>
    </location>
</feature>
<organism evidence="2 3">
    <name type="scientific">Triparma columacea</name>
    <dbReference type="NCBI Taxonomy" id="722753"/>
    <lineage>
        <taxon>Eukaryota</taxon>
        <taxon>Sar</taxon>
        <taxon>Stramenopiles</taxon>
        <taxon>Ochrophyta</taxon>
        <taxon>Bolidophyceae</taxon>
        <taxon>Parmales</taxon>
        <taxon>Triparmaceae</taxon>
        <taxon>Triparma</taxon>
    </lineage>
</organism>
<feature type="compositionally biased region" description="Basic and acidic residues" evidence="1">
    <location>
        <begin position="1"/>
        <end position="12"/>
    </location>
</feature>
<sequence length="545" mass="61532">MRDSIKSQQEDRRKRKRNRDKRGENEGRRNTRSTRVTRSAGRKEEEESEEKESESRTLSDVFPESELGESKLGLFAKTLHSIKLKWKRNFLLHGNLSGQRFNKNLAIDIATTLLTAWFGPLVNLNESACQRIYELIPGIIINKDGAVDVVNDADVHPNDRKAKAIISNGLTAMNSLKVLSFLAFVADACPPHVILDLSHSCDTKLRLASMGKDENEKTTLTPEEKARANASLLLQDQRNALHMVCVLLSDLKPLLTQAGRRSAAAAVNLAPCLHNNANETSSDVFDMMRKEIKESTNIWTGPVKKRHLLNWKSPLEVGSNKSVQDKHLKALPIVCSCRYVSRDSSFTCPLQSQTEDTIGGLADALVRVPGKDQDKGKKFKEDGLEWNGSTVGKAHESKNAVRMRMLVIFRGHFEEQDDDTVKLVGGNCSIILDKLKEFLYQMNKAKKDGSEFLFLYEEAFKLLVEGFHPCSFTVHTAEEGVLRLHAQRVCGPWPFETDEPVSFHRFEKVRQEFCQAAHKKHWNTKKWGKWKTLVRTGKDGGKRTA</sequence>
<accession>A0A9W7GGF5</accession>
<gene>
    <name evidence="2" type="ORF">TrCOL_g7685</name>
</gene>
<keyword evidence="3" id="KW-1185">Reference proteome</keyword>
<dbReference type="AlphaFoldDB" id="A0A9W7GGF5"/>
<comment type="caution">
    <text evidence="2">The sequence shown here is derived from an EMBL/GenBank/DDBJ whole genome shotgun (WGS) entry which is preliminary data.</text>
</comment>
<dbReference type="EMBL" id="BRYA01000234">
    <property type="protein sequence ID" value="GMI44992.1"/>
    <property type="molecule type" value="Genomic_DNA"/>
</dbReference>
<evidence type="ECO:0000313" key="3">
    <source>
        <dbReference type="Proteomes" id="UP001165065"/>
    </source>
</evidence>
<evidence type="ECO:0000256" key="1">
    <source>
        <dbReference type="SAM" id="MobiDB-lite"/>
    </source>
</evidence>
<name>A0A9W7GGF5_9STRA</name>
<dbReference type="Proteomes" id="UP001165065">
    <property type="component" value="Unassembled WGS sequence"/>
</dbReference>
<proteinExistence type="predicted"/>
<protein>
    <submittedName>
        <fullName evidence="2">Uncharacterized protein</fullName>
    </submittedName>
</protein>
<evidence type="ECO:0000313" key="2">
    <source>
        <dbReference type="EMBL" id="GMI44992.1"/>
    </source>
</evidence>